<protein>
    <recommendedName>
        <fullName evidence="3">Outer membrane protein beta-barrel domain-containing protein</fullName>
    </recommendedName>
</protein>
<accession>A0ABR7M406</accession>
<organism evidence="1 2">
    <name type="scientific">Flavihumibacter stibioxidans</name>
    <dbReference type="NCBI Taxonomy" id="1834163"/>
    <lineage>
        <taxon>Bacteria</taxon>
        <taxon>Pseudomonadati</taxon>
        <taxon>Bacteroidota</taxon>
        <taxon>Chitinophagia</taxon>
        <taxon>Chitinophagales</taxon>
        <taxon>Chitinophagaceae</taxon>
        <taxon>Flavihumibacter</taxon>
    </lineage>
</organism>
<name>A0ABR7M406_9BACT</name>
<dbReference type="Proteomes" id="UP000765802">
    <property type="component" value="Unassembled WGS sequence"/>
</dbReference>
<dbReference type="EMBL" id="MBUA01000001">
    <property type="protein sequence ID" value="MBC6489740.1"/>
    <property type="molecule type" value="Genomic_DNA"/>
</dbReference>
<gene>
    <name evidence="1" type="ORF">BC349_02075</name>
</gene>
<reference evidence="1 2" key="1">
    <citation type="submission" date="2016-07" db="EMBL/GenBank/DDBJ databases">
        <title>Genome analysis of Flavihumibacter stibioxidans YS-17.</title>
        <authorList>
            <person name="Shi K."/>
            <person name="Han Y."/>
            <person name="Wang G."/>
        </authorList>
    </citation>
    <scope>NUCLEOTIDE SEQUENCE [LARGE SCALE GENOMIC DNA]</scope>
    <source>
        <strain evidence="1 2">YS-17</strain>
    </source>
</reference>
<keyword evidence="2" id="KW-1185">Reference proteome</keyword>
<evidence type="ECO:0000313" key="2">
    <source>
        <dbReference type="Proteomes" id="UP000765802"/>
    </source>
</evidence>
<evidence type="ECO:0008006" key="3">
    <source>
        <dbReference type="Google" id="ProtNLM"/>
    </source>
</evidence>
<sequence>MRLKNLLPLLFVLAAILFHTSCVRKSVFRSPYTNLQNSYHVMPVITDSTRSANYISLASTHGFGNDNWSDGLAIGQLKFHHAKTMGNFQGFLGAHAHAGFYRIDPSSYYNYYYRYEPWQDTIFQYNGPSGRKFTGSVGINGGLTYTLVLGRKLEWRILGIEASLGREFGEYLDVRKQIPDSVITYTDKRNTPVTIGGFTELVFKPSNPRFRFGYQLAVGSGIHRLSNTSLSQGNLTPMYVNNTFQFTMYRYTGYFQARVGDYFGGIQLGFSYRL</sequence>
<comment type="caution">
    <text evidence="1">The sequence shown here is derived from an EMBL/GenBank/DDBJ whole genome shotgun (WGS) entry which is preliminary data.</text>
</comment>
<proteinExistence type="predicted"/>
<dbReference type="RefSeq" id="WP_187255090.1">
    <property type="nucleotide sequence ID" value="NZ_JBHULF010000006.1"/>
</dbReference>
<evidence type="ECO:0000313" key="1">
    <source>
        <dbReference type="EMBL" id="MBC6489740.1"/>
    </source>
</evidence>